<dbReference type="InterPro" id="IPR013563">
    <property type="entry name" value="Oligopep_ABC_C"/>
</dbReference>
<organism evidence="9 10">
    <name type="scientific">Candidatus Desulfatibia profunda</name>
    <dbReference type="NCBI Taxonomy" id="2841695"/>
    <lineage>
        <taxon>Bacteria</taxon>
        <taxon>Pseudomonadati</taxon>
        <taxon>Thermodesulfobacteriota</taxon>
        <taxon>Desulfobacteria</taxon>
        <taxon>Desulfobacterales</taxon>
        <taxon>Desulfobacterales incertae sedis</taxon>
        <taxon>Candidatus Desulfatibia</taxon>
    </lineage>
</organism>
<name>A0A8J6NX77_9BACT</name>
<keyword evidence="4" id="KW-1003">Cell membrane</keyword>
<keyword evidence="5" id="KW-0547">Nucleotide-binding</keyword>
<evidence type="ECO:0000259" key="8">
    <source>
        <dbReference type="PROSITE" id="PS50893"/>
    </source>
</evidence>
<dbReference type="PANTHER" id="PTHR43297">
    <property type="entry name" value="OLIGOPEPTIDE TRANSPORT ATP-BINDING PROTEIN APPD"/>
    <property type="match status" value="1"/>
</dbReference>
<dbReference type="Gene3D" id="3.40.50.300">
    <property type="entry name" value="P-loop containing nucleotide triphosphate hydrolases"/>
    <property type="match status" value="1"/>
</dbReference>
<dbReference type="InterPro" id="IPR003593">
    <property type="entry name" value="AAA+_ATPase"/>
</dbReference>
<evidence type="ECO:0000313" key="9">
    <source>
        <dbReference type="EMBL" id="MBC8362398.1"/>
    </source>
</evidence>
<comment type="subcellular location">
    <subcellularLocation>
        <location evidence="1">Cell inner membrane</location>
        <topology evidence="1">Peripheral membrane protein</topology>
    </subcellularLocation>
</comment>
<sequence>MTNNTLLSVEDLKVYFRAGNGVARAVDGVSFQVRRQETVCLVGESGCGKTVSALSILGLNATPPAEIAGGRIVFNGQNLLGLDEEKMRKIRGNQIAMVFQEPLTSLNPVFTIGDQIGEAVSIHENISVEALHERCVQLLKDVGFPAPRQRLKDYPHQLSGGQRQRVMIAMALACAPELIIADEPTTALDVTVQAQILDLFRSIQKERSMSVLYITHDLGVVANIAERVYVMYAGIIAEQGNTSQIFHDVRHPYTRGLLASLPSRVKRGKRLYSIPGAVPNPAHKPGGCPFHPRCPDAVPVCREELPQMCDYGAGHLARCPVLFERNN</sequence>
<evidence type="ECO:0000256" key="6">
    <source>
        <dbReference type="ARBA" id="ARBA00022840"/>
    </source>
</evidence>
<proteinExistence type="inferred from homology"/>
<dbReference type="NCBIfam" id="TIGR01727">
    <property type="entry name" value="oligo_HPY"/>
    <property type="match status" value="1"/>
</dbReference>
<evidence type="ECO:0000256" key="4">
    <source>
        <dbReference type="ARBA" id="ARBA00022475"/>
    </source>
</evidence>
<dbReference type="CDD" id="cd03257">
    <property type="entry name" value="ABC_NikE_OppD_transporters"/>
    <property type="match status" value="1"/>
</dbReference>
<comment type="similarity">
    <text evidence="2">Belongs to the ABC transporter superfamily.</text>
</comment>
<dbReference type="InterPro" id="IPR003439">
    <property type="entry name" value="ABC_transporter-like_ATP-bd"/>
</dbReference>
<dbReference type="InterPro" id="IPR027417">
    <property type="entry name" value="P-loop_NTPase"/>
</dbReference>
<reference evidence="9 10" key="1">
    <citation type="submission" date="2020-08" db="EMBL/GenBank/DDBJ databases">
        <title>Bridging the membrane lipid divide: bacteria of the FCB group superphylum have the potential to synthesize archaeal ether lipids.</title>
        <authorList>
            <person name="Villanueva L."/>
            <person name="Von Meijenfeldt F.A.B."/>
            <person name="Westbye A.B."/>
            <person name="Yadav S."/>
            <person name="Hopmans E.C."/>
            <person name="Dutilh B.E."/>
            <person name="Sinninghe Damste J.S."/>
        </authorList>
    </citation>
    <scope>NUCLEOTIDE SEQUENCE [LARGE SCALE GENOMIC DNA]</scope>
    <source>
        <strain evidence="9">NIOZ-UU30</strain>
    </source>
</reference>
<dbReference type="Proteomes" id="UP000603434">
    <property type="component" value="Unassembled WGS sequence"/>
</dbReference>
<dbReference type="EMBL" id="JACNJH010000187">
    <property type="protein sequence ID" value="MBC8362398.1"/>
    <property type="molecule type" value="Genomic_DNA"/>
</dbReference>
<dbReference type="Pfam" id="PF08352">
    <property type="entry name" value="oligo_HPY"/>
    <property type="match status" value="1"/>
</dbReference>
<protein>
    <submittedName>
        <fullName evidence="9">ABC transporter ATP-binding protein</fullName>
    </submittedName>
</protein>
<evidence type="ECO:0000256" key="7">
    <source>
        <dbReference type="ARBA" id="ARBA00023136"/>
    </source>
</evidence>
<dbReference type="InterPro" id="IPR017871">
    <property type="entry name" value="ABC_transporter-like_CS"/>
</dbReference>
<keyword evidence="7" id="KW-0472">Membrane</keyword>
<dbReference type="PROSITE" id="PS50893">
    <property type="entry name" value="ABC_TRANSPORTER_2"/>
    <property type="match status" value="1"/>
</dbReference>
<dbReference type="SMART" id="SM00382">
    <property type="entry name" value="AAA"/>
    <property type="match status" value="1"/>
</dbReference>
<evidence type="ECO:0000256" key="2">
    <source>
        <dbReference type="ARBA" id="ARBA00005417"/>
    </source>
</evidence>
<keyword evidence="6 9" id="KW-0067">ATP-binding</keyword>
<evidence type="ECO:0000313" key="10">
    <source>
        <dbReference type="Proteomes" id="UP000603434"/>
    </source>
</evidence>
<dbReference type="FunFam" id="3.40.50.300:FF:000016">
    <property type="entry name" value="Oligopeptide ABC transporter ATP-binding component"/>
    <property type="match status" value="1"/>
</dbReference>
<evidence type="ECO:0000256" key="1">
    <source>
        <dbReference type="ARBA" id="ARBA00004417"/>
    </source>
</evidence>
<dbReference type="Pfam" id="PF00005">
    <property type="entry name" value="ABC_tran"/>
    <property type="match status" value="1"/>
</dbReference>
<accession>A0A8J6NX77</accession>
<comment type="caution">
    <text evidence="9">The sequence shown here is derived from an EMBL/GenBank/DDBJ whole genome shotgun (WGS) entry which is preliminary data.</text>
</comment>
<dbReference type="PANTHER" id="PTHR43297:SF2">
    <property type="entry name" value="DIPEPTIDE TRANSPORT ATP-BINDING PROTEIN DPPD"/>
    <property type="match status" value="1"/>
</dbReference>
<dbReference type="PROSITE" id="PS00211">
    <property type="entry name" value="ABC_TRANSPORTER_1"/>
    <property type="match status" value="1"/>
</dbReference>
<dbReference type="SUPFAM" id="SSF52540">
    <property type="entry name" value="P-loop containing nucleoside triphosphate hydrolases"/>
    <property type="match status" value="1"/>
</dbReference>
<keyword evidence="3" id="KW-0813">Transport</keyword>
<dbReference type="GO" id="GO:0005886">
    <property type="term" value="C:plasma membrane"/>
    <property type="evidence" value="ECO:0007669"/>
    <property type="project" value="UniProtKB-SubCell"/>
</dbReference>
<dbReference type="GO" id="GO:0016887">
    <property type="term" value="F:ATP hydrolysis activity"/>
    <property type="evidence" value="ECO:0007669"/>
    <property type="project" value="InterPro"/>
</dbReference>
<dbReference type="GO" id="GO:0015833">
    <property type="term" value="P:peptide transport"/>
    <property type="evidence" value="ECO:0007669"/>
    <property type="project" value="InterPro"/>
</dbReference>
<gene>
    <name evidence="9" type="ORF">H8E23_13480</name>
</gene>
<dbReference type="InterPro" id="IPR050388">
    <property type="entry name" value="ABC_Ni/Peptide_Import"/>
</dbReference>
<feature type="domain" description="ABC transporter" evidence="8">
    <location>
        <begin position="7"/>
        <end position="258"/>
    </location>
</feature>
<dbReference type="GO" id="GO:0005524">
    <property type="term" value="F:ATP binding"/>
    <property type="evidence" value="ECO:0007669"/>
    <property type="project" value="UniProtKB-KW"/>
</dbReference>
<dbReference type="AlphaFoldDB" id="A0A8J6NX77"/>
<evidence type="ECO:0000256" key="5">
    <source>
        <dbReference type="ARBA" id="ARBA00022741"/>
    </source>
</evidence>
<evidence type="ECO:0000256" key="3">
    <source>
        <dbReference type="ARBA" id="ARBA00022448"/>
    </source>
</evidence>